<keyword evidence="4" id="KW-1133">Transmembrane helix</keyword>
<dbReference type="Pfam" id="PF00535">
    <property type="entry name" value="Glycos_transf_2"/>
    <property type="match status" value="1"/>
</dbReference>
<sequence length="439" mass="50746">MTIISVLYHQLLAIFSHPTELFVSVFAIVLLTETPYTIFIFLGVLYSYFRQVTSVSARVPYYPKVSCIITAYSEGRDILITLKSLEEQLYRGHIEVLLVIDGADVNKETLDVAMEYKKTFKANVKRSLKVIPKWHRGGHASSSNLGVKLSTGELIMTLDADTSCDNDMISNMVQQFVDKNVVACSGTLRVRNINKNLLTKMQGIEYMLGIHLSKIALSNANSVNNVSSAYGCYRRDFIIKNTTLWRNGSAEDLDFTLRLQFFFKRHKNLKVTHSQDSIAHTEAPEKVWGLIKQRMRWDGDTYFIYIRRHLKRLLPKYLGWRTFFVTIFSGLFFHAIQPIVIVISLIYSVFVFPVHVIVPIYITVYIYYLVISVFLFITFILLVSERKKQDLAMWYVLPFMPFYSIFLKFVATVAVLSEFFIKTHRDSTMALTWVNKKVK</sequence>
<evidence type="ECO:0000256" key="4">
    <source>
        <dbReference type="SAM" id="Phobius"/>
    </source>
</evidence>
<comment type="caution">
    <text evidence="6">The sequence shown here is derived from an EMBL/GenBank/DDBJ whole genome shotgun (WGS) entry which is preliminary data.</text>
</comment>
<feature type="transmembrane region" description="Helical" evidence="4">
    <location>
        <begin position="317"/>
        <end position="333"/>
    </location>
</feature>
<evidence type="ECO:0000256" key="3">
    <source>
        <dbReference type="ARBA" id="ARBA00022679"/>
    </source>
</evidence>
<keyword evidence="2" id="KW-0328">Glycosyltransferase</keyword>
<proteinExistence type="inferred from homology"/>
<dbReference type="Gene3D" id="3.90.550.10">
    <property type="entry name" value="Spore Coat Polysaccharide Biosynthesis Protein SpsA, Chain A"/>
    <property type="match status" value="1"/>
</dbReference>
<evidence type="ECO:0000313" key="7">
    <source>
        <dbReference type="Proteomes" id="UP001628164"/>
    </source>
</evidence>
<feature type="transmembrane region" description="Helical" evidence="4">
    <location>
        <begin position="365"/>
        <end position="382"/>
    </location>
</feature>
<feature type="transmembrane region" description="Helical" evidence="4">
    <location>
        <begin position="339"/>
        <end position="358"/>
    </location>
</feature>
<feature type="transmembrane region" description="Helical" evidence="4">
    <location>
        <begin position="21"/>
        <end position="49"/>
    </location>
</feature>
<dbReference type="SUPFAM" id="SSF53448">
    <property type="entry name" value="Nucleotide-diphospho-sugar transferases"/>
    <property type="match status" value="1"/>
</dbReference>
<keyword evidence="3" id="KW-0808">Transferase</keyword>
<keyword evidence="7" id="KW-1185">Reference proteome</keyword>
<dbReference type="PANTHER" id="PTHR43630">
    <property type="entry name" value="POLY-BETA-1,6-N-ACETYL-D-GLUCOSAMINE SYNTHASE"/>
    <property type="match status" value="1"/>
</dbReference>
<dbReference type="RefSeq" id="WP_407877342.1">
    <property type="nucleotide sequence ID" value="NZ_BTHG01000003.1"/>
</dbReference>
<dbReference type="EMBL" id="BTHG01000003">
    <property type="protein sequence ID" value="GMN89559.1"/>
    <property type="molecule type" value="Genomic_DNA"/>
</dbReference>
<keyword evidence="4" id="KW-0812">Transmembrane</keyword>
<protein>
    <submittedName>
        <fullName evidence="6">Glycosyltransferase</fullName>
    </submittedName>
</protein>
<evidence type="ECO:0000259" key="5">
    <source>
        <dbReference type="Pfam" id="PF00535"/>
    </source>
</evidence>
<comment type="similarity">
    <text evidence="1">Belongs to the glycosyltransferase 2 family.</text>
</comment>
<feature type="transmembrane region" description="Helical" evidence="4">
    <location>
        <begin position="402"/>
        <end position="421"/>
    </location>
</feature>
<feature type="domain" description="Glycosyltransferase 2-like" evidence="5">
    <location>
        <begin position="66"/>
        <end position="236"/>
    </location>
</feature>
<reference evidence="6 7" key="1">
    <citation type="journal article" date="2024" name="Dis. Aquat. Organ.">
        <title>Francisella sciaenopsi sp. nov. isolated from diseased red drum Sciaenops ocellatus in Florida, USA.</title>
        <authorList>
            <person name="Kawahara M."/>
            <person name="Cody T.T."/>
            <person name="Yanong R.P.E."/>
            <person name="Henderson E."/>
            <person name="Yazdi Z."/>
            <person name="Soto E."/>
        </authorList>
    </citation>
    <scope>NUCLEOTIDE SEQUENCE [LARGE SCALE GENOMIC DNA]</scope>
    <source>
        <strain evidence="6 7">R22-20-7</strain>
    </source>
</reference>
<name>A0ABQ6PGG3_9GAMM</name>
<dbReference type="InterPro" id="IPR001173">
    <property type="entry name" value="Glyco_trans_2-like"/>
</dbReference>
<evidence type="ECO:0000256" key="1">
    <source>
        <dbReference type="ARBA" id="ARBA00006739"/>
    </source>
</evidence>
<dbReference type="PANTHER" id="PTHR43630:SF1">
    <property type="entry name" value="POLY-BETA-1,6-N-ACETYL-D-GLUCOSAMINE SYNTHASE"/>
    <property type="match status" value="1"/>
</dbReference>
<keyword evidence="4" id="KW-0472">Membrane</keyword>
<gene>
    <name evidence="6" type="ORF">fsci_10450</name>
</gene>
<dbReference type="CDD" id="cd06423">
    <property type="entry name" value="CESA_like"/>
    <property type="match status" value="1"/>
</dbReference>
<evidence type="ECO:0000313" key="6">
    <source>
        <dbReference type="EMBL" id="GMN89559.1"/>
    </source>
</evidence>
<evidence type="ECO:0000256" key="2">
    <source>
        <dbReference type="ARBA" id="ARBA00022676"/>
    </source>
</evidence>
<dbReference type="Proteomes" id="UP001628164">
    <property type="component" value="Unassembled WGS sequence"/>
</dbReference>
<dbReference type="InterPro" id="IPR029044">
    <property type="entry name" value="Nucleotide-diphossugar_trans"/>
</dbReference>
<organism evidence="6 7">
    <name type="scientific">Francisella sciaenopsi</name>
    <dbReference type="NCBI Taxonomy" id="3055034"/>
    <lineage>
        <taxon>Bacteria</taxon>
        <taxon>Pseudomonadati</taxon>
        <taxon>Pseudomonadota</taxon>
        <taxon>Gammaproteobacteria</taxon>
        <taxon>Thiotrichales</taxon>
        <taxon>Francisellaceae</taxon>
        <taxon>Francisella</taxon>
    </lineage>
</organism>
<accession>A0ABQ6PGG3</accession>